<dbReference type="RefSeq" id="WP_341372419.1">
    <property type="nucleotide sequence ID" value="NZ_JBBUTF010000002.1"/>
</dbReference>
<dbReference type="PANTHER" id="PTHR35175:SF2">
    <property type="entry name" value="DUF1289 DOMAIN-CONTAINING PROTEIN"/>
    <property type="match status" value="1"/>
</dbReference>
<dbReference type="Pfam" id="PF06945">
    <property type="entry name" value="DUF1289"/>
    <property type="match status" value="1"/>
</dbReference>
<keyword evidence="2" id="KW-1185">Reference proteome</keyword>
<sequence length="64" mass="6790">MSGPAPALASPCVRRCGIDARDGLCTGCGRSLDEITRWRTMSDAERAAVMSGLAARRRARPVEG</sequence>
<organism evidence="1 2">
    <name type="scientific">Pseudaquabacterium rugosum</name>
    <dbReference type="NCBI Taxonomy" id="2984194"/>
    <lineage>
        <taxon>Bacteria</taxon>
        <taxon>Pseudomonadati</taxon>
        <taxon>Pseudomonadota</taxon>
        <taxon>Betaproteobacteria</taxon>
        <taxon>Burkholderiales</taxon>
        <taxon>Sphaerotilaceae</taxon>
        <taxon>Pseudaquabacterium</taxon>
    </lineage>
</organism>
<reference evidence="1 2" key="1">
    <citation type="submission" date="2024-04" db="EMBL/GenBank/DDBJ databases">
        <title>Novel species of the genus Ideonella isolated from streams.</title>
        <authorList>
            <person name="Lu H."/>
        </authorList>
    </citation>
    <scope>NUCLEOTIDE SEQUENCE [LARGE SCALE GENOMIC DNA]</scope>
    <source>
        <strain evidence="1 2">BYS139W</strain>
    </source>
</reference>
<dbReference type="EMBL" id="JBBUTF010000002">
    <property type="protein sequence ID" value="MEK8024638.1"/>
    <property type="molecule type" value="Genomic_DNA"/>
</dbReference>
<evidence type="ECO:0000313" key="2">
    <source>
        <dbReference type="Proteomes" id="UP001368500"/>
    </source>
</evidence>
<proteinExistence type="predicted"/>
<name>A0ABU9B438_9BURK</name>
<comment type="caution">
    <text evidence="1">The sequence shown here is derived from an EMBL/GenBank/DDBJ whole genome shotgun (WGS) entry which is preliminary data.</text>
</comment>
<protein>
    <submittedName>
        <fullName evidence="1">DUF1289 domain-containing protein</fullName>
    </submittedName>
</protein>
<dbReference type="PANTHER" id="PTHR35175">
    <property type="entry name" value="DUF1289 DOMAIN-CONTAINING PROTEIN"/>
    <property type="match status" value="1"/>
</dbReference>
<evidence type="ECO:0000313" key="1">
    <source>
        <dbReference type="EMBL" id="MEK8024638.1"/>
    </source>
</evidence>
<gene>
    <name evidence="1" type="ORF">AACH11_01485</name>
</gene>
<accession>A0ABU9B438</accession>
<dbReference type="Proteomes" id="UP001368500">
    <property type="component" value="Unassembled WGS sequence"/>
</dbReference>
<dbReference type="InterPro" id="IPR010710">
    <property type="entry name" value="DUF1289"/>
</dbReference>